<reference evidence="1" key="1">
    <citation type="submission" date="2013-06" db="EMBL/GenBank/DDBJ databases">
        <title>Characterization of Strabovirus phi OH2 infected to Geobacillus kaustophilus NBRC102445.</title>
        <authorList>
            <person name="Doi K."/>
            <person name="Martono H."/>
            <person name="Nagayoshi Y."/>
            <person name="Tsuda K."/>
            <person name="Fujino Y."/>
            <person name="Ohshima T."/>
        </authorList>
    </citation>
    <scope>NUCLEOTIDE SEQUENCE</scope>
</reference>
<organism evidence="1 2">
    <name type="scientific">Geobacillus phage phiOH2</name>
    <dbReference type="NCBI Taxonomy" id="3378811"/>
    <lineage>
        <taxon>Viruses</taxon>
    </lineage>
</organism>
<name>A0AC59HJE6_9VIRU</name>
<dbReference type="EMBL" id="AB823818">
    <property type="protein sequence ID" value="BAN62912.1"/>
    <property type="molecule type" value="Genomic_DNA"/>
</dbReference>
<dbReference type="Proteomes" id="UP000014986">
    <property type="component" value="Segment"/>
</dbReference>
<evidence type="ECO:0000313" key="2">
    <source>
        <dbReference type="Proteomes" id="UP000014986"/>
    </source>
</evidence>
<sequence length="70" mass="8038">MGIKGDTMENKILLNVQALLEQQTEKGIKKYGKTVDPDDYGMIGWLEHLQQELIDAVVYCEVLKQKVMKK</sequence>
<proteinExistence type="predicted"/>
<accession>A0AC59HJE6</accession>
<protein>
    <submittedName>
        <fullName evidence="1">Uncharacterized protein</fullName>
    </submittedName>
</protein>
<evidence type="ECO:0000313" key="1">
    <source>
        <dbReference type="EMBL" id="BAN62912.1"/>
    </source>
</evidence>